<dbReference type="InterPro" id="IPR005546">
    <property type="entry name" value="Autotransporte_beta"/>
</dbReference>
<dbReference type="SUPFAM" id="SSF103515">
    <property type="entry name" value="Autotransporter"/>
    <property type="match status" value="1"/>
</dbReference>
<dbReference type="RefSeq" id="WP_141243284.1">
    <property type="nucleotide sequence ID" value="NZ_NEVR01000002.1"/>
</dbReference>
<comment type="caution">
    <text evidence="2">The sequence shown here is derived from an EMBL/GenBank/DDBJ whole genome shotgun (WGS) entry which is preliminary data.</text>
</comment>
<keyword evidence="3" id="KW-1185">Reference proteome</keyword>
<dbReference type="EMBL" id="NEVR01000002">
    <property type="protein sequence ID" value="OZI64956.1"/>
    <property type="molecule type" value="Genomic_DNA"/>
</dbReference>
<dbReference type="PROSITE" id="PS51208">
    <property type="entry name" value="AUTOTRANSPORTER"/>
    <property type="match status" value="1"/>
</dbReference>
<gene>
    <name evidence="2" type="ORF">CAL27_07690</name>
</gene>
<dbReference type="InterPro" id="IPR036709">
    <property type="entry name" value="Autotransporte_beta_dom_sf"/>
</dbReference>
<protein>
    <submittedName>
        <fullName evidence="2">Autotransporter outer membrane beta-barrel domain-containing protein</fullName>
    </submittedName>
</protein>
<name>A0ABX4EYW9_9BORD</name>
<proteinExistence type="predicted"/>
<dbReference type="Gene3D" id="2.40.128.130">
    <property type="entry name" value="Autotransporter beta-domain"/>
    <property type="match status" value="1"/>
</dbReference>
<dbReference type="InterPro" id="IPR006315">
    <property type="entry name" value="OM_autotransptr_brl_dom"/>
</dbReference>
<dbReference type="Pfam" id="PF03797">
    <property type="entry name" value="Autotransporter"/>
    <property type="match status" value="1"/>
</dbReference>
<evidence type="ECO:0000259" key="1">
    <source>
        <dbReference type="PROSITE" id="PS51208"/>
    </source>
</evidence>
<dbReference type="SMART" id="SM00869">
    <property type="entry name" value="Autotransporter"/>
    <property type="match status" value="1"/>
</dbReference>
<organism evidence="2 3">
    <name type="scientific">Bordetella genomosp. 1</name>
    <dbReference type="NCBI Taxonomy" id="1395607"/>
    <lineage>
        <taxon>Bacteria</taxon>
        <taxon>Pseudomonadati</taxon>
        <taxon>Pseudomonadota</taxon>
        <taxon>Betaproteobacteria</taxon>
        <taxon>Burkholderiales</taxon>
        <taxon>Alcaligenaceae</taxon>
        <taxon>Bordetella</taxon>
    </lineage>
</organism>
<evidence type="ECO:0000313" key="3">
    <source>
        <dbReference type="Proteomes" id="UP000216354"/>
    </source>
</evidence>
<feature type="non-terminal residue" evidence="2">
    <location>
        <position position="1"/>
    </location>
</feature>
<sequence length="334" mass="35262">AGAQLAPSAVKSAASKGAQAATSQTLDIANSRLDTMRSMPQGNSGVSTGERDLQPGVWGQYFGGRARQGERGDVAGYHARFGGMLVGADAQVSDNWRAGGMFSYAHTNVTNDQDNDGSSAKVDAYGLTAYAGYDGRPWYVNMMTGVVRQRYKSERDISYTGFSGNASGKYDGTQYVASVLAGYPIALGQRTTLTPLAGLSYSHLHQEGYTESGGNGAGLKVGSTSADSVKSDLGLKLEHVFDTSYGALTPNMQLRWRHEFVDSRVRTAASFAADPTGSTSFTSLGATPIKDTGVLVLGATLATRKNLTIGLNYTLEAASGYTSQTGDLRVRYAF</sequence>
<accession>A0ABX4EYW9</accession>
<dbReference type="Proteomes" id="UP000216354">
    <property type="component" value="Unassembled WGS sequence"/>
</dbReference>
<dbReference type="NCBIfam" id="TIGR01414">
    <property type="entry name" value="autotrans_barl"/>
    <property type="match status" value="1"/>
</dbReference>
<evidence type="ECO:0000313" key="2">
    <source>
        <dbReference type="EMBL" id="OZI64956.1"/>
    </source>
</evidence>
<feature type="domain" description="Autotransporter" evidence="1">
    <location>
        <begin position="50"/>
        <end position="334"/>
    </location>
</feature>
<reference evidence="2 3" key="1">
    <citation type="submission" date="2017-05" db="EMBL/GenBank/DDBJ databases">
        <title>Complete and WGS of Bordetella genogroups.</title>
        <authorList>
            <person name="Spilker T."/>
            <person name="Lipuma J."/>
        </authorList>
    </citation>
    <scope>NUCLEOTIDE SEQUENCE [LARGE SCALE GENOMIC DNA]</scope>
    <source>
        <strain evidence="2 3">AU9795</strain>
    </source>
</reference>